<feature type="transmembrane region" description="Helical" evidence="1">
    <location>
        <begin position="36"/>
        <end position="56"/>
    </location>
</feature>
<keyword evidence="1" id="KW-0812">Transmembrane</keyword>
<dbReference type="AlphaFoldDB" id="A0A5B6VYF3"/>
<dbReference type="Proteomes" id="UP000325315">
    <property type="component" value="Unassembled WGS sequence"/>
</dbReference>
<dbReference type="EMBL" id="SMMG02000005">
    <property type="protein sequence ID" value="KAA3473982.1"/>
    <property type="molecule type" value="Genomic_DNA"/>
</dbReference>
<sequence length="87" mass="9778">MGGYEMDQRSKRFFLGMDPFPSVKLSQNITQNLQGLMVNCYWLITVLLVFSSRVILRGYCDNLANPSNCSALSSLLHGLNASLHMIH</sequence>
<gene>
    <name evidence="2" type="ORF">EPI10_024317</name>
</gene>
<name>A0A5B6VYF3_9ROSI</name>
<organism evidence="2 3">
    <name type="scientific">Gossypium australe</name>
    <dbReference type="NCBI Taxonomy" id="47621"/>
    <lineage>
        <taxon>Eukaryota</taxon>
        <taxon>Viridiplantae</taxon>
        <taxon>Streptophyta</taxon>
        <taxon>Embryophyta</taxon>
        <taxon>Tracheophyta</taxon>
        <taxon>Spermatophyta</taxon>
        <taxon>Magnoliopsida</taxon>
        <taxon>eudicotyledons</taxon>
        <taxon>Gunneridae</taxon>
        <taxon>Pentapetalae</taxon>
        <taxon>rosids</taxon>
        <taxon>malvids</taxon>
        <taxon>Malvales</taxon>
        <taxon>Malvaceae</taxon>
        <taxon>Malvoideae</taxon>
        <taxon>Gossypium</taxon>
    </lineage>
</organism>
<proteinExistence type="predicted"/>
<keyword evidence="1" id="KW-0472">Membrane</keyword>
<accession>A0A5B6VYF3</accession>
<evidence type="ECO:0000313" key="2">
    <source>
        <dbReference type="EMBL" id="KAA3473982.1"/>
    </source>
</evidence>
<evidence type="ECO:0000313" key="3">
    <source>
        <dbReference type="Proteomes" id="UP000325315"/>
    </source>
</evidence>
<evidence type="ECO:0000256" key="1">
    <source>
        <dbReference type="SAM" id="Phobius"/>
    </source>
</evidence>
<reference evidence="3" key="1">
    <citation type="journal article" date="2019" name="Plant Biotechnol. J.">
        <title>Genome sequencing of the Australian wild diploid species Gossypium australe highlights disease resistance and delayed gland morphogenesis.</title>
        <authorList>
            <person name="Cai Y."/>
            <person name="Cai X."/>
            <person name="Wang Q."/>
            <person name="Wang P."/>
            <person name="Zhang Y."/>
            <person name="Cai C."/>
            <person name="Xu Y."/>
            <person name="Wang K."/>
            <person name="Zhou Z."/>
            <person name="Wang C."/>
            <person name="Geng S."/>
            <person name="Li B."/>
            <person name="Dong Q."/>
            <person name="Hou Y."/>
            <person name="Wang H."/>
            <person name="Ai P."/>
            <person name="Liu Z."/>
            <person name="Yi F."/>
            <person name="Sun M."/>
            <person name="An G."/>
            <person name="Cheng J."/>
            <person name="Zhang Y."/>
            <person name="Shi Q."/>
            <person name="Xie Y."/>
            <person name="Shi X."/>
            <person name="Chang Y."/>
            <person name="Huang F."/>
            <person name="Chen Y."/>
            <person name="Hong S."/>
            <person name="Mi L."/>
            <person name="Sun Q."/>
            <person name="Zhang L."/>
            <person name="Zhou B."/>
            <person name="Peng R."/>
            <person name="Zhang X."/>
            <person name="Liu F."/>
        </authorList>
    </citation>
    <scope>NUCLEOTIDE SEQUENCE [LARGE SCALE GENOMIC DNA]</scope>
    <source>
        <strain evidence="3">cv. PA1801</strain>
    </source>
</reference>
<protein>
    <submittedName>
        <fullName evidence="2">Uncharacterized protein</fullName>
    </submittedName>
</protein>
<comment type="caution">
    <text evidence="2">The sequence shown here is derived from an EMBL/GenBank/DDBJ whole genome shotgun (WGS) entry which is preliminary data.</text>
</comment>
<keyword evidence="3" id="KW-1185">Reference proteome</keyword>
<keyword evidence="1" id="KW-1133">Transmembrane helix</keyword>